<protein>
    <submittedName>
        <fullName evidence="6">Epoxide hydrolase</fullName>
    </submittedName>
</protein>
<name>A0ABN2SBM6_9PSEU</name>
<dbReference type="InterPro" id="IPR016292">
    <property type="entry name" value="Epoxide_hydrolase"/>
</dbReference>
<gene>
    <name evidence="6" type="ORF">GCM10009754_71340</name>
</gene>
<dbReference type="InterPro" id="IPR029058">
    <property type="entry name" value="AB_hydrolase_fold"/>
</dbReference>
<keyword evidence="3 6" id="KW-0378">Hydrolase</keyword>
<dbReference type="GO" id="GO:0016787">
    <property type="term" value="F:hydrolase activity"/>
    <property type="evidence" value="ECO:0007669"/>
    <property type="project" value="UniProtKB-KW"/>
</dbReference>
<dbReference type="EMBL" id="BAAANN010000039">
    <property type="protein sequence ID" value="GAA1983887.1"/>
    <property type="molecule type" value="Genomic_DNA"/>
</dbReference>
<accession>A0ABN2SBM6</accession>
<dbReference type="SUPFAM" id="SSF53474">
    <property type="entry name" value="alpha/beta-Hydrolases"/>
    <property type="match status" value="1"/>
</dbReference>
<evidence type="ECO:0000256" key="3">
    <source>
        <dbReference type="ARBA" id="ARBA00022801"/>
    </source>
</evidence>
<dbReference type="Proteomes" id="UP001501116">
    <property type="component" value="Unassembled WGS sequence"/>
</dbReference>
<comment type="similarity">
    <text evidence="1">Belongs to the peptidase S33 family.</text>
</comment>
<dbReference type="PANTHER" id="PTHR21661">
    <property type="entry name" value="EPOXIDE HYDROLASE 1-RELATED"/>
    <property type="match status" value="1"/>
</dbReference>
<proteinExistence type="inferred from homology"/>
<keyword evidence="2" id="KW-0058">Aromatic hydrocarbons catabolism</keyword>
<dbReference type="Gene3D" id="3.40.50.1820">
    <property type="entry name" value="alpha/beta hydrolase"/>
    <property type="match status" value="1"/>
</dbReference>
<feature type="region of interest" description="Disordered" evidence="4">
    <location>
        <begin position="1"/>
        <end position="27"/>
    </location>
</feature>
<reference evidence="6 7" key="1">
    <citation type="journal article" date="2019" name="Int. J. Syst. Evol. Microbiol.">
        <title>The Global Catalogue of Microorganisms (GCM) 10K type strain sequencing project: providing services to taxonomists for standard genome sequencing and annotation.</title>
        <authorList>
            <consortium name="The Broad Institute Genomics Platform"/>
            <consortium name="The Broad Institute Genome Sequencing Center for Infectious Disease"/>
            <person name="Wu L."/>
            <person name="Ma J."/>
        </authorList>
    </citation>
    <scope>NUCLEOTIDE SEQUENCE [LARGE SCALE GENOMIC DNA]</scope>
    <source>
        <strain evidence="6 7">JCM 14545</strain>
    </source>
</reference>
<evidence type="ECO:0000313" key="6">
    <source>
        <dbReference type="EMBL" id="GAA1983887.1"/>
    </source>
</evidence>
<keyword evidence="7" id="KW-1185">Reference proteome</keyword>
<evidence type="ECO:0000256" key="4">
    <source>
        <dbReference type="SAM" id="MobiDB-lite"/>
    </source>
</evidence>
<dbReference type="InterPro" id="IPR010497">
    <property type="entry name" value="Epoxide_hydro_N"/>
</dbReference>
<evidence type="ECO:0000256" key="2">
    <source>
        <dbReference type="ARBA" id="ARBA00022797"/>
    </source>
</evidence>
<dbReference type="PANTHER" id="PTHR21661:SF35">
    <property type="entry name" value="EPOXIDE HYDROLASE"/>
    <property type="match status" value="1"/>
</dbReference>
<sequence length="400" mass="44266">MTSREFGAVSVAPTPGSVDLTDEGSEPVPERFEVTVSEAEIDDLRERLRRTRWAEAETVGDWSQGAPLDYVRELCRYWAEDYDFGFAARLNAFPQFRTEVDGLGVHYLHVTSPEPDALPLVLTHGWPGSVYEFLDVLGPLTDPRAHGGDPADAFHVVAPSLPGFAWSDKPAGPGWNLPRIAKAWDELMGSLGYERYGAQGGDWGAAVSIVLDSVAREHLAGVHVNFASLPPLADPAPEEQQAMEEAMEFVATGTGYSKQQSTRPQTLGYGLTDSPAGQAAWIAEKFWAWTDNTGRPEDAVSRQKILDNISAYWFTASATSSARIYWENRRDPRGFGEGVGAPSGISVYPKEITRPSRRQAEKYYTDLRWFEELPHGGHFAALEQPESFVAQVRGFFRLVR</sequence>
<dbReference type="PIRSF" id="PIRSF001112">
    <property type="entry name" value="Epoxide_hydrolase"/>
    <property type="match status" value="1"/>
</dbReference>
<comment type="caution">
    <text evidence="6">The sequence shown here is derived from an EMBL/GenBank/DDBJ whole genome shotgun (WGS) entry which is preliminary data.</text>
</comment>
<evidence type="ECO:0000259" key="5">
    <source>
        <dbReference type="Pfam" id="PF06441"/>
    </source>
</evidence>
<evidence type="ECO:0000313" key="7">
    <source>
        <dbReference type="Proteomes" id="UP001501116"/>
    </source>
</evidence>
<dbReference type="Pfam" id="PF06441">
    <property type="entry name" value="EHN"/>
    <property type="match status" value="1"/>
</dbReference>
<dbReference type="PRINTS" id="PR00412">
    <property type="entry name" value="EPOXHYDRLASE"/>
</dbReference>
<organism evidence="6 7">
    <name type="scientific">Amycolatopsis minnesotensis</name>
    <dbReference type="NCBI Taxonomy" id="337894"/>
    <lineage>
        <taxon>Bacteria</taxon>
        <taxon>Bacillati</taxon>
        <taxon>Actinomycetota</taxon>
        <taxon>Actinomycetes</taxon>
        <taxon>Pseudonocardiales</taxon>
        <taxon>Pseudonocardiaceae</taxon>
        <taxon>Amycolatopsis</taxon>
    </lineage>
</organism>
<dbReference type="InterPro" id="IPR000639">
    <property type="entry name" value="Epox_hydrolase-like"/>
</dbReference>
<feature type="domain" description="Epoxide hydrolase N-terminal" evidence="5">
    <location>
        <begin position="30"/>
        <end position="133"/>
    </location>
</feature>
<evidence type="ECO:0000256" key="1">
    <source>
        <dbReference type="ARBA" id="ARBA00010088"/>
    </source>
</evidence>